<evidence type="ECO:0000256" key="13">
    <source>
        <dbReference type="SAM" id="MobiDB-lite"/>
    </source>
</evidence>
<evidence type="ECO:0000256" key="4">
    <source>
        <dbReference type="ARBA" id="ARBA00022793"/>
    </source>
</evidence>
<dbReference type="InterPro" id="IPR001754">
    <property type="entry name" value="OMPdeCOase_dom"/>
</dbReference>
<feature type="active site" description="For OMPdecase activity" evidence="10">
    <location>
        <position position="61"/>
    </location>
</feature>
<dbReference type="Pfam" id="PF00215">
    <property type="entry name" value="OMPdecase"/>
    <property type="match status" value="1"/>
</dbReference>
<evidence type="ECO:0000256" key="1">
    <source>
        <dbReference type="ARBA" id="ARBA00002356"/>
    </source>
</evidence>
<comment type="subunit">
    <text evidence="3 9">Homodimer.</text>
</comment>
<dbReference type="GO" id="GO:0004590">
    <property type="term" value="F:orotidine-5'-phosphate decarboxylase activity"/>
    <property type="evidence" value="ECO:0007669"/>
    <property type="project" value="UniProtKB-UniRule"/>
</dbReference>
<dbReference type="InterPro" id="IPR018089">
    <property type="entry name" value="OMPdecase_AS"/>
</dbReference>
<feature type="binding site" evidence="9 11">
    <location>
        <position position="184"/>
    </location>
    <ligand>
        <name>substrate</name>
    </ligand>
</feature>
<dbReference type="PROSITE" id="PS00156">
    <property type="entry name" value="OMPDECASE"/>
    <property type="match status" value="1"/>
</dbReference>
<reference evidence="16" key="1">
    <citation type="submission" date="2016-10" db="EMBL/GenBank/DDBJ databases">
        <authorList>
            <person name="Varghese N."/>
            <person name="Submissions S."/>
        </authorList>
    </citation>
    <scope>NUCLEOTIDE SEQUENCE [LARGE SCALE GENOMIC DNA]</scope>
    <source>
        <strain evidence="16">FP5</strain>
    </source>
</reference>
<dbReference type="NCBIfam" id="TIGR01740">
    <property type="entry name" value="pyrF"/>
    <property type="match status" value="1"/>
</dbReference>
<dbReference type="InterPro" id="IPR013785">
    <property type="entry name" value="Aldolase_TIM"/>
</dbReference>
<dbReference type="GO" id="GO:0044205">
    <property type="term" value="P:'de novo' UMP biosynthetic process"/>
    <property type="evidence" value="ECO:0007669"/>
    <property type="project" value="UniProtKB-UniRule"/>
</dbReference>
<evidence type="ECO:0000256" key="5">
    <source>
        <dbReference type="ARBA" id="ARBA00022975"/>
    </source>
</evidence>
<dbReference type="PANTHER" id="PTHR32119:SF2">
    <property type="entry name" value="OROTIDINE 5'-PHOSPHATE DECARBOXYLASE"/>
    <property type="match status" value="1"/>
</dbReference>
<dbReference type="NCBIfam" id="NF001273">
    <property type="entry name" value="PRK00230.1"/>
    <property type="match status" value="1"/>
</dbReference>
<dbReference type="GO" id="GO:0005829">
    <property type="term" value="C:cytosol"/>
    <property type="evidence" value="ECO:0007669"/>
    <property type="project" value="TreeGrafter"/>
</dbReference>
<feature type="active site" description="For OMPdecase activity" evidence="10">
    <location>
        <position position="66"/>
    </location>
</feature>
<feature type="binding site" evidence="9 11">
    <location>
        <position position="193"/>
    </location>
    <ligand>
        <name>substrate</name>
    </ligand>
</feature>
<organism evidence="15 16">
    <name type="scientific">Halobacillus alkaliphilus</name>
    <dbReference type="NCBI Taxonomy" id="396056"/>
    <lineage>
        <taxon>Bacteria</taxon>
        <taxon>Bacillati</taxon>
        <taxon>Bacillota</taxon>
        <taxon>Bacilli</taxon>
        <taxon>Bacillales</taxon>
        <taxon>Bacillaceae</taxon>
        <taxon>Halobacillus</taxon>
    </lineage>
</organism>
<evidence type="ECO:0000313" key="16">
    <source>
        <dbReference type="Proteomes" id="UP000198897"/>
    </source>
</evidence>
<evidence type="ECO:0000313" key="15">
    <source>
        <dbReference type="EMBL" id="SFG23345.1"/>
    </source>
</evidence>
<comment type="similarity">
    <text evidence="8 9">Belongs to the OMP decarboxylase family. Type 1 subfamily.</text>
</comment>
<dbReference type="HAMAP" id="MF_01200_B">
    <property type="entry name" value="OMPdecase_type1_B"/>
    <property type="match status" value="1"/>
</dbReference>
<dbReference type="UniPathway" id="UPA00070">
    <property type="reaction ID" value="UER00120"/>
</dbReference>
<dbReference type="EC" id="4.1.1.23" evidence="9"/>
<keyword evidence="5 9" id="KW-0665">Pyrimidine biosynthesis</keyword>
<feature type="binding site" evidence="9 11">
    <location>
        <position position="122"/>
    </location>
    <ligand>
        <name>substrate</name>
    </ligand>
</feature>
<dbReference type="AlphaFoldDB" id="A0A1I2Q4D8"/>
<feature type="active site" description="Proton donor" evidence="9">
    <location>
        <position position="63"/>
    </location>
</feature>
<dbReference type="InterPro" id="IPR047596">
    <property type="entry name" value="OMPdecase_bac"/>
</dbReference>
<dbReference type="InterPro" id="IPR014732">
    <property type="entry name" value="OMPdecase"/>
</dbReference>
<protein>
    <recommendedName>
        <fullName evidence="9">Orotidine 5'-phosphate decarboxylase</fullName>
        <ecNumber evidence="9">4.1.1.23</ecNumber>
    </recommendedName>
    <alternativeName>
        <fullName evidence="9">OMP decarboxylase</fullName>
        <shortName evidence="9">OMPDCase</shortName>
        <shortName evidence="9">OMPdecase</shortName>
    </alternativeName>
</protein>
<keyword evidence="6 9" id="KW-0456">Lyase</keyword>
<evidence type="ECO:0000256" key="8">
    <source>
        <dbReference type="ARBA" id="ARBA00061012"/>
    </source>
</evidence>
<gene>
    <name evidence="9" type="primary">pyrF</name>
    <name evidence="15" type="ORF">SAMN05216353_12922</name>
</gene>
<sequence>MKQLHPVYFALDFETGEEALHFLQTYQLGGIPVKVGMELFYREGPAIIQQLKENHHPVFLDLKLHDIPRTVQRAMANLARLGVDVVNVHAQGGSDMIQAAREGLEQVDEPKRPLLLAVTILTSSDAAMIQNELLLSRSLESMVSHYSEMAAQNGADGVVCSVKESRLIKEAAGKEFYTLTPGIRLPSGETHDQKRVATPEEAKKEQSNSIVVGRAIRDAKDPQHAYETVKEAFING</sequence>
<dbReference type="OrthoDB" id="9806203at2"/>
<feature type="binding site" evidence="9">
    <location>
        <begin position="61"/>
        <end position="70"/>
    </location>
    <ligand>
        <name>substrate</name>
    </ligand>
</feature>
<dbReference type="Proteomes" id="UP000198897">
    <property type="component" value="Unassembled WGS sequence"/>
</dbReference>
<dbReference type="PANTHER" id="PTHR32119">
    <property type="entry name" value="OROTIDINE 5'-PHOSPHATE DECARBOXYLASE"/>
    <property type="match status" value="1"/>
</dbReference>
<keyword evidence="16" id="KW-1185">Reference proteome</keyword>
<dbReference type="Gene3D" id="3.20.20.70">
    <property type="entry name" value="Aldolase class I"/>
    <property type="match status" value="1"/>
</dbReference>
<dbReference type="EMBL" id="FOOG01000029">
    <property type="protein sequence ID" value="SFG23345.1"/>
    <property type="molecule type" value="Genomic_DNA"/>
</dbReference>
<feature type="binding site" evidence="9 11">
    <location>
        <position position="214"/>
    </location>
    <ligand>
        <name>substrate</name>
    </ligand>
</feature>
<evidence type="ECO:0000256" key="10">
    <source>
        <dbReference type="PIRSR" id="PIRSR614732-1"/>
    </source>
</evidence>
<feature type="active site" description="For OMPdecase activity" evidence="10">
    <location>
        <position position="63"/>
    </location>
</feature>
<feature type="compositionally biased region" description="Basic and acidic residues" evidence="13">
    <location>
        <begin position="189"/>
        <end position="206"/>
    </location>
</feature>
<feature type="binding site" evidence="9 11">
    <location>
        <position position="12"/>
    </location>
    <ligand>
        <name>substrate</name>
    </ligand>
</feature>
<comment type="pathway">
    <text evidence="2 9 12">Pyrimidine metabolism; UMP biosynthesis via de novo pathway; UMP from orotate: step 2/2.</text>
</comment>
<evidence type="ECO:0000256" key="3">
    <source>
        <dbReference type="ARBA" id="ARBA00011738"/>
    </source>
</evidence>
<evidence type="ECO:0000256" key="9">
    <source>
        <dbReference type="HAMAP-Rule" id="MF_01200"/>
    </source>
</evidence>
<comment type="catalytic activity">
    <reaction evidence="7 9 12">
        <text>orotidine 5'-phosphate + H(+) = UMP + CO2</text>
        <dbReference type="Rhea" id="RHEA:11596"/>
        <dbReference type="ChEBI" id="CHEBI:15378"/>
        <dbReference type="ChEBI" id="CHEBI:16526"/>
        <dbReference type="ChEBI" id="CHEBI:57538"/>
        <dbReference type="ChEBI" id="CHEBI:57865"/>
        <dbReference type="EC" id="4.1.1.23"/>
    </reaction>
</comment>
<feature type="binding site" evidence="9 11">
    <location>
        <position position="34"/>
    </location>
    <ligand>
        <name>substrate</name>
    </ligand>
</feature>
<evidence type="ECO:0000256" key="2">
    <source>
        <dbReference type="ARBA" id="ARBA00004861"/>
    </source>
</evidence>
<feature type="domain" description="Orotidine 5'-phosphate decarboxylase" evidence="14">
    <location>
        <begin position="6"/>
        <end position="229"/>
    </location>
</feature>
<dbReference type="InterPro" id="IPR011060">
    <property type="entry name" value="RibuloseP-bd_barrel"/>
</dbReference>
<dbReference type="SMART" id="SM00934">
    <property type="entry name" value="OMPdecase"/>
    <property type="match status" value="1"/>
</dbReference>
<evidence type="ECO:0000256" key="6">
    <source>
        <dbReference type="ARBA" id="ARBA00023239"/>
    </source>
</evidence>
<evidence type="ECO:0000259" key="14">
    <source>
        <dbReference type="SMART" id="SM00934"/>
    </source>
</evidence>
<feature type="region of interest" description="Disordered" evidence="13">
    <location>
        <begin position="183"/>
        <end position="208"/>
    </location>
</feature>
<name>A0A1I2Q4D8_9BACI</name>
<proteinExistence type="inferred from homology"/>
<feature type="binding site" evidence="9 11">
    <location>
        <position position="213"/>
    </location>
    <ligand>
        <name>substrate</name>
    </ligand>
</feature>
<comment type="function">
    <text evidence="1 9">Catalyzes the decarboxylation of orotidine 5'-monophosphate (OMP) to uridine 5'-monophosphate (UMP).</text>
</comment>
<dbReference type="SUPFAM" id="SSF51366">
    <property type="entry name" value="Ribulose-phoshate binding barrel"/>
    <property type="match status" value="1"/>
</dbReference>
<dbReference type="RefSeq" id="WP_089752893.1">
    <property type="nucleotide sequence ID" value="NZ_FOOG01000029.1"/>
</dbReference>
<dbReference type="GO" id="GO:0006207">
    <property type="term" value="P:'de novo' pyrimidine nucleobase biosynthetic process"/>
    <property type="evidence" value="ECO:0007669"/>
    <property type="project" value="InterPro"/>
</dbReference>
<evidence type="ECO:0000256" key="7">
    <source>
        <dbReference type="ARBA" id="ARBA00049157"/>
    </source>
</evidence>
<evidence type="ECO:0000256" key="11">
    <source>
        <dbReference type="PIRSR" id="PIRSR614732-2"/>
    </source>
</evidence>
<dbReference type="CDD" id="cd04725">
    <property type="entry name" value="OMP_decarboxylase_like"/>
    <property type="match status" value="1"/>
</dbReference>
<accession>A0A1I2Q4D8</accession>
<dbReference type="FunFam" id="3.20.20.70:FF:000015">
    <property type="entry name" value="Orotidine 5'-phosphate decarboxylase"/>
    <property type="match status" value="1"/>
</dbReference>
<evidence type="ECO:0000256" key="12">
    <source>
        <dbReference type="RuleBase" id="RU000512"/>
    </source>
</evidence>
<keyword evidence="4 9" id="KW-0210">Decarboxylase</keyword>